<sequence>MAHGDPSNPKKNPHPVKRYEITATTEAPGPWDSVSGTVFFDVVNVDCVPQGAFTGGRNIPNVSHEFEMTRMDGKTWKGLFHRDLLQDEDYFGKGVCHWDATGMGPVFVVHGATFSPTRGLEQAIRAGSYTEYFKKSAYKDRSFTDMSALEFLPNSPEVAKHPEDFFPITVTIKEAGP</sequence>
<evidence type="ECO:0000313" key="1">
    <source>
        <dbReference type="EMBL" id="MFK2877532.1"/>
    </source>
</evidence>
<keyword evidence="2" id="KW-1185">Reference proteome</keyword>
<organism evidence="1 2">
    <name type="scientific">Rhodanobacter hydrolyticus</name>
    <dbReference type="NCBI Taxonomy" id="2250595"/>
    <lineage>
        <taxon>Bacteria</taxon>
        <taxon>Pseudomonadati</taxon>
        <taxon>Pseudomonadota</taxon>
        <taxon>Gammaproteobacteria</taxon>
        <taxon>Lysobacterales</taxon>
        <taxon>Rhodanobacteraceae</taxon>
        <taxon>Rhodanobacter</taxon>
    </lineage>
</organism>
<dbReference type="Proteomes" id="UP001620339">
    <property type="component" value="Unassembled WGS sequence"/>
</dbReference>
<dbReference type="RefSeq" id="WP_404613780.1">
    <property type="nucleotide sequence ID" value="NZ_JADIKK010000008.1"/>
</dbReference>
<protein>
    <submittedName>
        <fullName evidence="1">Uncharacterized protein</fullName>
    </submittedName>
</protein>
<dbReference type="EMBL" id="JADIKK010000008">
    <property type="protein sequence ID" value="MFK2877532.1"/>
    <property type="molecule type" value="Genomic_DNA"/>
</dbReference>
<gene>
    <name evidence="1" type="ORF">ISP25_10675</name>
</gene>
<comment type="caution">
    <text evidence="1">The sequence shown here is derived from an EMBL/GenBank/DDBJ whole genome shotgun (WGS) entry which is preliminary data.</text>
</comment>
<reference evidence="1 2" key="1">
    <citation type="submission" date="2020-10" db="EMBL/GenBank/DDBJ databases">
        <title>Phylogeny of dyella-like bacteria.</title>
        <authorList>
            <person name="Fu J."/>
        </authorList>
    </citation>
    <scope>NUCLEOTIDE SEQUENCE [LARGE SCALE GENOMIC DNA]</scope>
    <source>
        <strain evidence="1 2">KACC 19113</strain>
    </source>
</reference>
<proteinExistence type="predicted"/>
<evidence type="ECO:0000313" key="2">
    <source>
        <dbReference type="Proteomes" id="UP001620339"/>
    </source>
</evidence>
<name>A0ABW8J664_9GAMM</name>
<accession>A0ABW8J664</accession>